<dbReference type="SMART" id="SM00184">
    <property type="entry name" value="RING"/>
    <property type="match status" value="1"/>
</dbReference>
<accession>A0A6P3QEB4</accession>
<feature type="domain" description="RING-type" evidence="5">
    <location>
        <begin position="22"/>
        <end position="63"/>
    </location>
</feature>
<dbReference type="InterPro" id="IPR013083">
    <property type="entry name" value="Znf_RING/FYVE/PHD"/>
</dbReference>
<organism evidence="8 9">
    <name type="scientific">Pteropus vampyrus</name>
    <name type="common">Large flying fox</name>
    <dbReference type="NCBI Taxonomy" id="132908"/>
    <lineage>
        <taxon>Eukaryota</taxon>
        <taxon>Metazoa</taxon>
        <taxon>Chordata</taxon>
        <taxon>Craniata</taxon>
        <taxon>Vertebrata</taxon>
        <taxon>Euteleostomi</taxon>
        <taxon>Mammalia</taxon>
        <taxon>Eutheria</taxon>
        <taxon>Laurasiatheria</taxon>
        <taxon>Chiroptera</taxon>
        <taxon>Yinpterochiroptera</taxon>
        <taxon>Pteropodoidea</taxon>
        <taxon>Pteropodidae</taxon>
        <taxon>Pteropodinae</taxon>
        <taxon>Pteropus</taxon>
    </lineage>
</organism>
<evidence type="ECO:0000259" key="5">
    <source>
        <dbReference type="PROSITE" id="PS50089"/>
    </source>
</evidence>
<keyword evidence="1" id="KW-0479">Metal-binding</keyword>
<dbReference type="OrthoDB" id="9448301at2759"/>
<name>A0A6P3QEB4_PTEVA</name>
<reference evidence="9" key="1">
    <citation type="submission" date="2025-08" db="UniProtKB">
        <authorList>
            <consortium name="RefSeq"/>
        </authorList>
    </citation>
    <scope>IDENTIFICATION</scope>
    <source>
        <tissue evidence="9">Kidney</tissue>
    </source>
</reference>
<evidence type="ECO:0000313" key="8">
    <source>
        <dbReference type="Proteomes" id="UP000515202"/>
    </source>
</evidence>
<dbReference type="CDD" id="cd19783">
    <property type="entry name" value="Bbox2_TRIM43-like"/>
    <property type="match status" value="1"/>
</dbReference>
<dbReference type="Gene3D" id="3.30.160.60">
    <property type="entry name" value="Classic Zinc Finger"/>
    <property type="match status" value="1"/>
</dbReference>
<keyword evidence="8" id="KW-1185">Reference proteome</keyword>
<dbReference type="SUPFAM" id="SSF57845">
    <property type="entry name" value="B-box zinc-binding domain"/>
    <property type="match status" value="1"/>
</dbReference>
<dbReference type="PROSITE" id="PS00518">
    <property type="entry name" value="ZF_RING_1"/>
    <property type="match status" value="1"/>
</dbReference>
<dbReference type="SUPFAM" id="SSF57850">
    <property type="entry name" value="RING/U-box"/>
    <property type="match status" value="1"/>
</dbReference>
<dbReference type="PROSITE" id="PS50188">
    <property type="entry name" value="B302_SPRY"/>
    <property type="match status" value="1"/>
</dbReference>
<dbReference type="InterPro" id="IPR050143">
    <property type="entry name" value="TRIM/RBCC"/>
</dbReference>
<dbReference type="GeneID" id="105294215"/>
<sequence length="457" mass="53398">MDMLLRKMDSDISQAFQKELTCLICLNYLMDPVTMVCGHSFCWSCLCVSWEKTGSPAQCPLCRQTSQQTNFRINFILKNLVSMARKASLRQFLSSRENICGPHKETKRIFCEDDRRLLCSHCSSSQEHEAHKHCSVEEAAEEYREKLSNQMTSLWEKIQEIQRNFYKEGRISDHWMYYVYRYEDITRAAYQTLRQAFHEDGKQHLKSLKEEGLKMFKQLEKRRAEMIAKMMSLRAMYEELMDVCHKPDVELLQELGDKLRRSEQVQLHMPQPLQPELPAWPITGLIDRLNRYRVEIFFTNEITNHNITLFDDVRSLRFMRGSLYAALDPGTSNCFAAWGVQVFTSGKHYWEMPVDRSWDWAVGVGKESWLRKNGTLIESHDTFLLLCVKENNGYTLWTTAPMTRQYIEKPLGRVGVFLDVDNGSVSFVDVARCSLIWTYPNGTFSFPVRPFTTSGHT</sequence>
<dbReference type="InterPro" id="IPR001841">
    <property type="entry name" value="Znf_RING"/>
</dbReference>
<dbReference type="Pfam" id="PF15227">
    <property type="entry name" value="zf-C3HC4_4"/>
    <property type="match status" value="1"/>
</dbReference>
<evidence type="ECO:0000256" key="1">
    <source>
        <dbReference type="ARBA" id="ARBA00022723"/>
    </source>
</evidence>
<feature type="domain" description="B box-type" evidence="6">
    <location>
        <begin position="95"/>
        <end position="138"/>
    </location>
</feature>
<dbReference type="PRINTS" id="PR01407">
    <property type="entry name" value="BUTYPHLNCDUF"/>
</dbReference>
<evidence type="ECO:0000256" key="2">
    <source>
        <dbReference type="ARBA" id="ARBA00022771"/>
    </source>
</evidence>
<keyword evidence="3" id="KW-0862">Zinc</keyword>
<dbReference type="InterPro" id="IPR013320">
    <property type="entry name" value="ConA-like_dom_sf"/>
</dbReference>
<dbReference type="Pfam" id="PF00622">
    <property type="entry name" value="SPRY"/>
    <property type="match status" value="1"/>
</dbReference>
<dbReference type="RefSeq" id="XP_011361606.2">
    <property type="nucleotide sequence ID" value="XM_011363304.2"/>
</dbReference>
<dbReference type="InterPro" id="IPR017907">
    <property type="entry name" value="Znf_RING_CS"/>
</dbReference>
<feature type="domain" description="B30.2/SPRY" evidence="7">
    <location>
        <begin position="275"/>
        <end position="457"/>
    </location>
</feature>
<dbReference type="InterPro" id="IPR001870">
    <property type="entry name" value="B30.2/SPRY"/>
</dbReference>
<dbReference type="AlphaFoldDB" id="A0A6P3QEB4"/>
<dbReference type="InterPro" id="IPR003879">
    <property type="entry name" value="Butyrophylin_SPRY"/>
</dbReference>
<dbReference type="InterPro" id="IPR043136">
    <property type="entry name" value="B30.2/SPRY_sf"/>
</dbReference>
<dbReference type="Proteomes" id="UP000515202">
    <property type="component" value="Unplaced"/>
</dbReference>
<dbReference type="InterPro" id="IPR003877">
    <property type="entry name" value="SPRY_dom"/>
</dbReference>
<dbReference type="PROSITE" id="PS50089">
    <property type="entry name" value="ZF_RING_2"/>
    <property type="match status" value="1"/>
</dbReference>
<dbReference type="Gene3D" id="3.30.40.10">
    <property type="entry name" value="Zinc/RING finger domain, C3HC4 (zinc finger)"/>
    <property type="match status" value="1"/>
</dbReference>
<dbReference type="GO" id="GO:0008270">
    <property type="term" value="F:zinc ion binding"/>
    <property type="evidence" value="ECO:0007669"/>
    <property type="project" value="UniProtKB-KW"/>
</dbReference>
<evidence type="ECO:0000259" key="6">
    <source>
        <dbReference type="PROSITE" id="PS50119"/>
    </source>
</evidence>
<evidence type="ECO:0000256" key="4">
    <source>
        <dbReference type="PROSITE-ProRule" id="PRU00024"/>
    </source>
</evidence>
<dbReference type="InterPro" id="IPR000315">
    <property type="entry name" value="Znf_B-box"/>
</dbReference>
<dbReference type="Gene3D" id="2.60.120.920">
    <property type="match status" value="1"/>
</dbReference>
<evidence type="ECO:0000259" key="7">
    <source>
        <dbReference type="PROSITE" id="PS50188"/>
    </source>
</evidence>
<keyword evidence="2 4" id="KW-0863">Zinc-finger</keyword>
<proteinExistence type="predicted"/>
<protein>
    <submittedName>
        <fullName evidence="9">Tripartite motif-containing protein 43</fullName>
    </submittedName>
</protein>
<evidence type="ECO:0000256" key="3">
    <source>
        <dbReference type="ARBA" id="ARBA00022833"/>
    </source>
</evidence>
<dbReference type="SUPFAM" id="SSF49899">
    <property type="entry name" value="Concanavalin A-like lectins/glucanases"/>
    <property type="match status" value="1"/>
</dbReference>
<gene>
    <name evidence="9" type="primary">LOC105294215</name>
</gene>
<evidence type="ECO:0000313" key="9">
    <source>
        <dbReference type="RefSeq" id="XP_011361606.2"/>
    </source>
</evidence>
<dbReference type="PROSITE" id="PS50119">
    <property type="entry name" value="ZF_BBOX"/>
    <property type="match status" value="1"/>
</dbReference>
<dbReference type="PANTHER" id="PTHR24103">
    <property type="entry name" value="E3 UBIQUITIN-PROTEIN LIGASE TRIM"/>
    <property type="match status" value="1"/>
</dbReference>
<dbReference type="Pfam" id="PF00643">
    <property type="entry name" value="zf-B_box"/>
    <property type="match status" value="1"/>
</dbReference>
<dbReference type="KEGG" id="pvp:105294215"/>